<reference evidence="6 7" key="1">
    <citation type="journal article" date="2015" name="Nature">
        <title>rRNA introns, odd ribosomes, and small enigmatic genomes across a large radiation of phyla.</title>
        <authorList>
            <person name="Brown C.T."/>
            <person name="Hug L.A."/>
            <person name="Thomas B.C."/>
            <person name="Sharon I."/>
            <person name="Castelle C.J."/>
            <person name="Singh A."/>
            <person name="Wilkins M.J."/>
            <person name="Williams K.H."/>
            <person name="Banfield J.F."/>
        </authorList>
    </citation>
    <scope>NUCLEOTIDE SEQUENCE [LARGE SCALE GENOMIC DNA]</scope>
</reference>
<evidence type="ECO:0000259" key="5">
    <source>
        <dbReference type="Pfam" id="PF20990"/>
    </source>
</evidence>
<feature type="domain" description="Predicted membrane protein YciQ-like C-terminal" evidence="5">
    <location>
        <begin position="278"/>
        <end position="515"/>
    </location>
</feature>
<dbReference type="Pfam" id="PF20990">
    <property type="entry name" value="DUF2207_C"/>
    <property type="match status" value="1"/>
</dbReference>
<dbReference type="InterPro" id="IPR048389">
    <property type="entry name" value="YciQ-like_C"/>
</dbReference>
<feature type="compositionally biased region" description="Gly residues" evidence="1">
    <location>
        <begin position="561"/>
        <end position="581"/>
    </location>
</feature>
<name>A0A0G0W488_9BACT</name>
<evidence type="ECO:0000313" key="6">
    <source>
        <dbReference type="EMBL" id="KKR70082.1"/>
    </source>
</evidence>
<evidence type="ECO:0000256" key="2">
    <source>
        <dbReference type="SAM" id="Phobius"/>
    </source>
</evidence>
<dbReference type="InterPro" id="IPR018702">
    <property type="entry name" value="DUF2207"/>
</dbReference>
<dbReference type="Proteomes" id="UP000034452">
    <property type="component" value="Unassembled WGS sequence"/>
</dbReference>
<dbReference type="EMBL" id="LBZL01000014">
    <property type="protein sequence ID" value="KKR70082.1"/>
    <property type="molecule type" value="Genomic_DNA"/>
</dbReference>
<organism evidence="6 7">
    <name type="scientific">Candidatus Nomurabacteria bacterium GW2011_GWB1_40_7</name>
    <dbReference type="NCBI Taxonomy" id="1618744"/>
    <lineage>
        <taxon>Bacteria</taxon>
        <taxon>Candidatus Nomuraibacteriota</taxon>
    </lineage>
</organism>
<feature type="transmembrane region" description="Helical" evidence="2">
    <location>
        <begin position="240"/>
        <end position="258"/>
    </location>
</feature>
<proteinExistence type="predicted"/>
<keyword evidence="3" id="KW-0732">Signal</keyword>
<protein>
    <recommendedName>
        <fullName evidence="8">DUF2207 domain-containing protein</fullName>
    </recommendedName>
</protein>
<keyword evidence="2" id="KW-0812">Transmembrane</keyword>
<feature type="domain" description="DUF2207" evidence="4">
    <location>
        <begin position="37"/>
        <end position="222"/>
    </location>
</feature>
<evidence type="ECO:0000256" key="3">
    <source>
        <dbReference type="SAM" id="SignalP"/>
    </source>
</evidence>
<evidence type="ECO:0000256" key="1">
    <source>
        <dbReference type="SAM" id="MobiDB-lite"/>
    </source>
</evidence>
<feature type="region of interest" description="Disordered" evidence="1">
    <location>
        <begin position="557"/>
        <end position="581"/>
    </location>
</feature>
<comment type="caution">
    <text evidence="6">The sequence shown here is derived from an EMBL/GenBank/DDBJ whole genome shotgun (WGS) entry which is preliminary data.</text>
</comment>
<evidence type="ECO:0000259" key="4">
    <source>
        <dbReference type="Pfam" id="PF09972"/>
    </source>
</evidence>
<evidence type="ECO:0000313" key="7">
    <source>
        <dbReference type="Proteomes" id="UP000034452"/>
    </source>
</evidence>
<feature type="transmembrane region" description="Helical" evidence="2">
    <location>
        <begin position="433"/>
        <end position="454"/>
    </location>
</feature>
<dbReference type="AlphaFoldDB" id="A0A0G0W488"/>
<feature type="signal peptide" evidence="3">
    <location>
        <begin position="1"/>
        <end position="25"/>
    </location>
</feature>
<feature type="transmembrane region" description="Helical" evidence="2">
    <location>
        <begin position="405"/>
        <end position="427"/>
    </location>
</feature>
<keyword evidence="2" id="KW-0472">Membrane</keyword>
<sequence length="581" mass="63602">MKNKILFILLFGVLISLSFFGVAYAQNEDTDFSQEAIVNFHADIFVNADNSIDVVENIVYNTGEIERHGLLRNIVPRSSWGHKMKIENVNAVDENNNPYIFTTSSDSGSNFEIKMGDPDVTFTGERTYIIKYHATKAVAQFKDFDEIYWNVTGNDWNIPIYAASATVFLPSGVTAIQSSCYYGLEGSTEQCSLENEADNLSYNFTAPVPLGAGEGLTVAVSFPKGIVTPYTWAEKYLDTLLPWLIAILLPFLTLIFSLRHWYKKGKDPKGTGVIVSQYDVPGDLTPMEVTGILSEKISASNISAEIIYLATKGFLKIKQTEEKVLGLFNTTDYELTKLKDSGDALNEFDRKLLRGLFSSEVVKLSDLRNVFYSQIKGIADSAADGLLTKGYYKNLGGIKNSAGRLILMIFMTIWASGFFGGILGVLFFNGNPFPLMFGIFLSFIIYGIVSYFYPAKTEKGVATREYILGLKDYLRIAEKDRLLFHNAPEKKPEIFEKLLPYAMVLGVANIWAKEFEGIYTTPPSWYSGSSNTAFSAVMFSNSLSSFSSYASSSMTSSPSGSGSGGGGSSGGGGGGGGGGGW</sequence>
<accession>A0A0G0W488</accession>
<gene>
    <name evidence="6" type="ORF">UU13_C0014G0008</name>
</gene>
<dbReference type="Pfam" id="PF09972">
    <property type="entry name" value="DUF2207"/>
    <property type="match status" value="1"/>
</dbReference>
<keyword evidence="2" id="KW-1133">Transmembrane helix</keyword>
<feature type="chain" id="PRO_5002535064" description="DUF2207 domain-containing protein" evidence="3">
    <location>
        <begin position="26"/>
        <end position="581"/>
    </location>
</feature>
<evidence type="ECO:0008006" key="8">
    <source>
        <dbReference type="Google" id="ProtNLM"/>
    </source>
</evidence>